<evidence type="ECO:0000313" key="3">
    <source>
        <dbReference type="Proteomes" id="UP001359485"/>
    </source>
</evidence>
<dbReference type="Proteomes" id="UP001359485">
    <property type="component" value="Unassembled WGS sequence"/>
</dbReference>
<gene>
    <name evidence="2" type="ORF">RUM44_013536</name>
</gene>
<dbReference type="EMBL" id="JAWJWF010000001">
    <property type="protein sequence ID" value="KAK6641819.1"/>
    <property type="molecule type" value="Genomic_DNA"/>
</dbReference>
<protein>
    <submittedName>
        <fullName evidence="2">Uncharacterized protein</fullName>
    </submittedName>
</protein>
<comment type="caution">
    <text evidence="2">The sequence shown here is derived from an EMBL/GenBank/DDBJ whole genome shotgun (WGS) entry which is preliminary data.</text>
</comment>
<evidence type="ECO:0000313" key="2">
    <source>
        <dbReference type="EMBL" id="KAK6641819.1"/>
    </source>
</evidence>
<evidence type="ECO:0000256" key="1">
    <source>
        <dbReference type="SAM" id="MobiDB-lite"/>
    </source>
</evidence>
<keyword evidence="3" id="KW-1185">Reference proteome</keyword>
<accession>A0ABR1BI24</accession>
<name>A0ABR1BI24_POLSC</name>
<organism evidence="2 3">
    <name type="scientific">Polyplax serrata</name>
    <name type="common">Common mouse louse</name>
    <dbReference type="NCBI Taxonomy" id="468196"/>
    <lineage>
        <taxon>Eukaryota</taxon>
        <taxon>Metazoa</taxon>
        <taxon>Ecdysozoa</taxon>
        <taxon>Arthropoda</taxon>
        <taxon>Hexapoda</taxon>
        <taxon>Insecta</taxon>
        <taxon>Pterygota</taxon>
        <taxon>Neoptera</taxon>
        <taxon>Paraneoptera</taxon>
        <taxon>Psocodea</taxon>
        <taxon>Troctomorpha</taxon>
        <taxon>Phthiraptera</taxon>
        <taxon>Anoplura</taxon>
        <taxon>Polyplacidae</taxon>
        <taxon>Polyplax</taxon>
    </lineage>
</organism>
<feature type="region of interest" description="Disordered" evidence="1">
    <location>
        <begin position="147"/>
        <end position="196"/>
    </location>
</feature>
<proteinExistence type="predicted"/>
<sequence length="263" mass="30014">MARGVKNLIKHVTSTCRIRKGLTAKPKTDIQLCNINSNRPQPPKKGNNFCRGESNVSPLNLLPSLSEQYCWCQGSSPPHLRPTPGKIIAQIPDVFYAMRRRTKRRMAIMSLSPKVAFSSRKKTNAFRRGSAGPVFQTRKIKYLKSNKIGQDAKADGRSLRRYSGPGKHKQARSNRLGDRISRKRPHSSWSERAQHGHYLTTGESKTRCGYLRFDENEISALTLEEFHEMISLMEVRSENWNLPGVEEPLLCTKRNPKPENHKH</sequence>
<reference evidence="2 3" key="1">
    <citation type="submission" date="2023-09" db="EMBL/GenBank/DDBJ databases">
        <title>Genomes of two closely related lineages of the louse Polyplax serrata with different host specificities.</title>
        <authorList>
            <person name="Martinu J."/>
            <person name="Tarabai H."/>
            <person name="Stefka J."/>
            <person name="Hypsa V."/>
        </authorList>
    </citation>
    <scope>NUCLEOTIDE SEQUENCE [LARGE SCALE GENOMIC DNA]</scope>
    <source>
        <strain evidence="2">98ZLc_SE</strain>
    </source>
</reference>